<evidence type="ECO:0000313" key="1">
    <source>
        <dbReference type="EMBL" id="KAJ2965726.1"/>
    </source>
</evidence>
<keyword evidence="2" id="KW-1185">Reference proteome</keyword>
<sequence length="139" mass="15396">MGESALVLRPGHHVQALVAYEDAYVHPLIVSALEALFPPESLTMLSKPPDTAKDDAISLARLLPDPKANVLQITPYEAIDWDFVAAHPGTCLVNSYMLRKALIRKHYLAATVEQWVAKRPDSVLKDHVKRSEAFEPGTE</sequence>
<reference evidence="1" key="1">
    <citation type="submission" date="2022-10" db="EMBL/GenBank/DDBJ databases">
        <title>Genome Sequence of Xylaria curta.</title>
        <authorList>
            <person name="Buettner E."/>
        </authorList>
    </citation>
    <scope>NUCLEOTIDE SEQUENCE</scope>
    <source>
        <strain evidence="1">Babe10</strain>
    </source>
</reference>
<evidence type="ECO:0000313" key="2">
    <source>
        <dbReference type="Proteomes" id="UP001143856"/>
    </source>
</evidence>
<protein>
    <submittedName>
        <fullName evidence="1">Uncharacterized protein</fullName>
    </submittedName>
</protein>
<proteinExistence type="predicted"/>
<comment type="caution">
    <text evidence="1">The sequence shown here is derived from an EMBL/GenBank/DDBJ whole genome shotgun (WGS) entry which is preliminary data.</text>
</comment>
<accession>A0ACC1MHI2</accession>
<dbReference type="Proteomes" id="UP001143856">
    <property type="component" value="Unassembled WGS sequence"/>
</dbReference>
<name>A0ACC1MHI2_9PEZI</name>
<gene>
    <name evidence="1" type="ORF">NUW58_g10832</name>
</gene>
<organism evidence="1 2">
    <name type="scientific">Xylaria curta</name>
    <dbReference type="NCBI Taxonomy" id="42375"/>
    <lineage>
        <taxon>Eukaryota</taxon>
        <taxon>Fungi</taxon>
        <taxon>Dikarya</taxon>
        <taxon>Ascomycota</taxon>
        <taxon>Pezizomycotina</taxon>
        <taxon>Sordariomycetes</taxon>
        <taxon>Xylariomycetidae</taxon>
        <taxon>Xylariales</taxon>
        <taxon>Xylariaceae</taxon>
        <taxon>Xylaria</taxon>
    </lineage>
</organism>
<dbReference type="EMBL" id="JAPDGR010005467">
    <property type="protein sequence ID" value="KAJ2965726.1"/>
    <property type="molecule type" value="Genomic_DNA"/>
</dbReference>